<keyword evidence="2" id="KW-1185">Reference proteome</keyword>
<dbReference type="AlphaFoldDB" id="A0A5C3K9D7"/>
<evidence type="ECO:0000313" key="1">
    <source>
        <dbReference type="EMBL" id="TFK16474.1"/>
    </source>
</evidence>
<sequence length="176" mass="18800">KQILRIVGRSYKGREINFARKAAHSKKWIGTGGFGKTLLLPVHGGDDGVGEEVEVEQDCVDGEADLALQVEVGMPGEVQEWGCAGGEGALVGEVEVAVVQHVLVVVEDLPTSEPKAVQEGKAQGQKDPQQHDVVADVEKVGEVKNMEQEYGGAEGCQEHGRHAQPVEQQCAHGVVY</sequence>
<protein>
    <submittedName>
        <fullName evidence="1">Uncharacterized protein</fullName>
    </submittedName>
</protein>
<dbReference type="EMBL" id="ML210786">
    <property type="protein sequence ID" value="TFK16474.1"/>
    <property type="molecule type" value="Genomic_DNA"/>
</dbReference>
<accession>A0A5C3K9D7</accession>
<gene>
    <name evidence="1" type="ORF">FA15DRAFT_662126</name>
</gene>
<proteinExistence type="predicted"/>
<evidence type="ECO:0000313" key="2">
    <source>
        <dbReference type="Proteomes" id="UP000307440"/>
    </source>
</evidence>
<feature type="non-terminal residue" evidence="1">
    <location>
        <position position="1"/>
    </location>
</feature>
<organism evidence="1 2">
    <name type="scientific">Coprinopsis marcescibilis</name>
    <name type="common">Agaric fungus</name>
    <name type="synonym">Psathyrella marcescibilis</name>
    <dbReference type="NCBI Taxonomy" id="230819"/>
    <lineage>
        <taxon>Eukaryota</taxon>
        <taxon>Fungi</taxon>
        <taxon>Dikarya</taxon>
        <taxon>Basidiomycota</taxon>
        <taxon>Agaricomycotina</taxon>
        <taxon>Agaricomycetes</taxon>
        <taxon>Agaricomycetidae</taxon>
        <taxon>Agaricales</taxon>
        <taxon>Agaricineae</taxon>
        <taxon>Psathyrellaceae</taxon>
        <taxon>Coprinopsis</taxon>
    </lineage>
</organism>
<name>A0A5C3K9D7_COPMA</name>
<dbReference type="Proteomes" id="UP000307440">
    <property type="component" value="Unassembled WGS sequence"/>
</dbReference>
<reference evidence="1 2" key="1">
    <citation type="journal article" date="2019" name="Nat. Ecol. Evol.">
        <title>Megaphylogeny resolves global patterns of mushroom evolution.</title>
        <authorList>
            <person name="Varga T."/>
            <person name="Krizsan K."/>
            <person name="Foldi C."/>
            <person name="Dima B."/>
            <person name="Sanchez-Garcia M."/>
            <person name="Sanchez-Ramirez S."/>
            <person name="Szollosi G.J."/>
            <person name="Szarkandi J.G."/>
            <person name="Papp V."/>
            <person name="Albert L."/>
            <person name="Andreopoulos W."/>
            <person name="Angelini C."/>
            <person name="Antonin V."/>
            <person name="Barry K.W."/>
            <person name="Bougher N.L."/>
            <person name="Buchanan P."/>
            <person name="Buyck B."/>
            <person name="Bense V."/>
            <person name="Catcheside P."/>
            <person name="Chovatia M."/>
            <person name="Cooper J."/>
            <person name="Damon W."/>
            <person name="Desjardin D."/>
            <person name="Finy P."/>
            <person name="Geml J."/>
            <person name="Haridas S."/>
            <person name="Hughes K."/>
            <person name="Justo A."/>
            <person name="Karasinski D."/>
            <person name="Kautmanova I."/>
            <person name="Kiss B."/>
            <person name="Kocsube S."/>
            <person name="Kotiranta H."/>
            <person name="LaButti K.M."/>
            <person name="Lechner B.E."/>
            <person name="Liimatainen K."/>
            <person name="Lipzen A."/>
            <person name="Lukacs Z."/>
            <person name="Mihaltcheva S."/>
            <person name="Morgado L.N."/>
            <person name="Niskanen T."/>
            <person name="Noordeloos M.E."/>
            <person name="Ohm R.A."/>
            <person name="Ortiz-Santana B."/>
            <person name="Ovrebo C."/>
            <person name="Racz N."/>
            <person name="Riley R."/>
            <person name="Savchenko A."/>
            <person name="Shiryaev A."/>
            <person name="Soop K."/>
            <person name="Spirin V."/>
            <person name="Szebenyi C."/>
            <person name="Tomsovsky M."/>
            <person name="Tulloss R.E."/>
            <person name="Uehling J."/>
            <person name="Grigoriev I.V."/>
            <person name="Vagvolgyi C."/>
            <person name="Papp T."/>
            <person name="Martin F.M."/>
            <person name="Miettinen O."/>
            <person name="Hibbett D.S."/>
            <person name="Nagy L.G."/>
        </authorList>
    </citation>
    <scope>NUCLEOTIDE SEQUENCE [LARGE SCALE GENOMIC DNA]</scope>
    <source>
        <strain evidence="1 2">CBS 121175</strain>
    </source>
</reference>